<sequence>MWSTSHPLFKSSSTTSAISGNVDGEPGCNSEFLRRHARRLVRNGRDAQPSKALPVLRRIIDTGVMPELSVTDLYAVRDTLQLKHVLHMLGRELGFAGREACKHEIDRRGAEVLDRYRFEQGQFGDFRQNWFSDEQTAREWQQQNGGYIVAYGKQAVAILAD</sequence>
<organism evidence="2 3">
    <name type="scientific">Herbaspirillum rhizosphaerae</name>
    <dbReference type="NCBI Taxonomy" id="346179"/>
    <lineage>
        <taxon>Bacteria</taxon>
        <taxon>Pseudomonadati</taxon>
        <taxon>Pseudomonadota</taxon>
        <taxon>Betaproteobacteria</taxon>
        <taxon>Burkholderiales</taxon>
        <taxon>Oxalobacteraceae</taxon>
        <taxon>Herbaspirillum</taxon>
    </lineage>
</organism>
<dbReference type="Proteomes" id="UP001629214">
    <property type="component" value="Unassembled WGS sequence"/>
</dbReference>
<comment type="caution">
    <text evidence="2">The sequence shown here is derived from an EMBL/GenBank/DDBJ whole genome shotgun (WGS) entry which is preliminary data.</text>
</comment>
<feature type="compositionally biased region" description="Polar residues" evidence="1">
    <location>
        <begin position="1"/>
        <end position="19"/>
    </location>
</feature>
<evidence type="ECO:0000313" key="3">
    <source>
        <dbReference type="Proteomes" id="UP001629214"/>
    </source>
</evidence>
<accession>A0ABW8ZD06</accession>
<protein>
    <submittedName>
        <fullName evidence="2">Uncharacterized protein</fullName>
    </submittedName>
</protein>
<name>A0ABW8ZD06_9BURK</name>
<reference evidence="2 3" key="1">
    <citation type="journal article" date="2024" name="Chem. Sci.">
        <title>Discovery of megapolipeptins by genome mining of a Burkholderiales bacteria collection.</title>
        <authorList>
            <person name="Paulo B.S."/>
            <person name="Recchia M.J.J."/>
            <person name="Lee S."/>
            <person name="Fergusson C.H."/>
            <person name="Romanowski S.B."/>
            <person name="Hernandez A."/>
            <person name="Krull N."/>
            <person name="Liu D.Y."/>
            <person name="Cavanagh H."/>
            <person name="Bos A."/>
            <person name="Gray C.A."/>
            <person name="Murphy B.T."/>
            <person name="Linington R.G."/>
            <person name="Eustaquio A.S."/>
        </authorList>
    </citation>
    <scope>NUCLEOTIDE SEQUENCE [LARGE SCALE GENOMIC DNA]</scope>
    <source>
        <strain evidence="2 3">RL21-008-BIB-B</strain>
    </source>
</reference>
<keyword evidence="3" id="KW-1185">Reference proteome</keyword>
<feature type="region of interest" description="Disordered" evidence="1">
    <location>
        <begin position="1"/>
        <end position="22"/>
    </location>
</feature>
<dbReference type="RefSeq" id="WP_408170094.1">
    <property type="nucleotide sequence ID" value="NZ_JAQQFR010000018.1"/>
</dbReference>
<gene>
    <name evidence="2" type="ORF">PQR63_21805</name>
</gene>
<evidence type="ECO:0000256" key="1">
    <source>
        <dbReference type="SAM" id="MobiDB-lite"/>
    </source>
</evidence>
<dbReference type="EMBL" id="JAQQFR010000018">
    <property type="protein sequence ID" value="MFL9881049.1"/>
    <property type="molecule type" value="Genomic_DNA"/>
</dbReference>
<proteinExistence type="predicted"/>
<evidence type="ECO:0000313" key="2">
    <source>
        <dbReference type="EMBL" id="MFL9881049.1"/>
    </source>
</evidence>